<feature type="region of interest" description="Disordered" evidence="2">
    <location>
        <begin position="1"/>
        <end position="129"/>
    </location>
</feature>
<dbReference type="Proteomes" id="UP000199181">
    <property type="component" value="Unassembled WGS sequence"/>
</dbReference>
<dbReference type="Gene3D" id="1.25.40.10">
    <property type="entry name" value="Tetratricopeptide repeat domain"/>
    <property type="match status" value="1"/>
</dbReference>
<dbReference type="SUPFAM" id="SSF48452">
    <property type="entry name" value="TPR-like"/>
    <property type="match status" value="1"/>
</dbReference>
<evidence type="ECO:0000313" key="3">
    <source>
        <dbReference type="EMBL" id="SEU09130.1"/>
    </source>
</evidence>
<gene>
    <name evidence="3" type="ORF">SAMN05443639_107237</name>
</gene>
<dbReference type="Pfam" id="PF13432">
    <property type="entry name" value="TPR_16"/>
    <property type="match status" value="1"/>
</dbReference>
<evidence type="ECO:0000256" key="1">
    <source>
        <dbReference type="PROSITE-ProRule" id="PRU00339"/>
    </source>
</evidence>
<evidence type="ECO:0000313" key="4">
    <source>
        <dbReference type="Proteomes" id="UP000199181"/>
    </source>
</evidence>
<dbReference type="AlphaFoldDB" id="A0A1I0JG78"/>
<sequence length="251" mass="26832">MTSSPGRRGKSPPGPVKIHHFEKRAAPRASSAPREPEAPSHAPPTLPEMALHTHPTLPEMPLHAHPTLPEFSLQPPGESLAVPPPAPRHSQEAAPSRRKRAPGAPEARSRKGTAPEDTSEGAAASGVSERLASARRLIAEGKWDAARNVLERLVALGVAGAPVQTLLGGIYLAQGALDRALACFEEALARDPSDLAALMFRGQVRLSLGELRRAQEDLQSVLESGMAGSPLVEQARQLLDRIGELRSRKRR</sequence>
<organism evidence="3 4">
    <name type="scientific">Stigmatella erecta</name>
    <dbReference type="NCBI Taxonomy" id="83460"/>
    <lineage>
        <taxon>Bacteria</taxon>
        <taxon>Pseudomonadati</taxon>
        <taxon>Myxococcota</taxon>
        <taxon>Myxococcia</taxon>
        <taxon>Myxococcales</taxon>
        <taxon>Cystobacterineae</taxon>
        <taxon>Archangiaceae</taxon>
        <taxon>Stigmatella</taxon>
    </lineage>
</organism>
<dbReference type="PROSITE" id="PS50005">
    <property type="entry name" value="TPR"/>
    <property type="match status" value="1"/>
</dbReference>
<dbReference type="InterPro" id="IPR011990">
    <property type="entry name" value="TPR-like_helical_dom_sf"/>
</dbReference>
<dbReference type="EMBL" id="FOIJ01000007">
    <property type="protein sequence ID" value="SEU09130.1"/>
    <property type="molecule type" value="Genomic_DNA"/>
</dbReference>
<name>A0A1I0JG78_9BACT</name>
<accession>A0A1I0JG78</accession>
<protein>
    <submittedName>
        <fullName evidence="3">Tetratricopeptide repeat-containing protein</fullName>
    </submittedName>
</protein>
<feature type="repeat" description="TPR" evidence="1">
    <location>
        <begin position="161"/>
        <end position="194"/>
    </location>
</feature>
<evidence type="ECO:0000256" key="2">
    <source>
        <dbReference type="SAM" id="MobiDB-lite"/>
    </source>
</evidence>
<reference evidence="4" key="1">
    <citation type="submission" date="2016-10" db="EMBL/GenBank/DDBJ databases">
        <authorList>
            <person name="Varghese N."/>
            <person name="Submissions S."/>
        </authorList>
    </citation>
    <scope>NUCLEOTIDE SEQUENCE [LARGE SCALE GENOMIC DNA]</scope>
    <source>
        <strain evidence="4">DSM 16858</strain>
    </source>
</reference>
<keyword evidence="1" id="KW-0802">TPR repeat</keyword>
<keyword evidence="4" id="KW-1185">Reference proteome</keyword>
<dbReference type="InterPro" id="IPR019734">
    <property type="entry name" value="TPR_rpt"/>
</dbReference>
<proteinExistence type="predicted"/>
<dbReference type="SMART" id="SM00028">
    <property type="entry name" value="TPR"/>
    <property type="match status" value="1"/>
</dbReference>